<comment type="caution">
    <text evidence="3">The sequence shown here is derived from an EMBL/GenBank/DDBJ whole genome shotgun (WGS) entry which is preliminary data.</text>
</comment>
<feature type="domain" description="(S)-ureidoglycine aminohydrolase cupin" evidence="2">
    <location>
        <begin position="64"/>
        <end position="131"/>
    </location>
</feature>
<accession>A0A069PNN5</accession>
<dbReference type="EMBL" id="JFHC01000019">
    <property type="protein sequence ID" value="KDR42195.1"/>
    <property type="molecule type" value="Genomic_DNA"/>
</dbReference>
<dbReference type="AlphaFoldDB" id="A0A069PNN5"/>
<evidence type="ECO:0000313" key="3">
    <source>
        <dbReference type="EMBL" id="KDR42195.1"/>
    </source>
</evidence>
<evidence type="ECO:0000313" key="4">
    <source>
        <dbReference type="Proteomes" id="UP000027466"/>
    </source>
</evidence>
<feature type="signal peptide" evidence="1">
    <location>
        <begin position="1"/>
        <end position="21"/>
    </location>
</feature>
<evidence type="ECO:0000259" key="2">
    <source>
        <dbReference type="Pfam" id="PF05899"/>
    </source>
</evidence>
<dbReference type="InterPro" id="IPR011051">
    <property type="entry name" value="RmlC_Cupin_sf"/>
</dbReference>
<name>A0A069PNN5_9BURK</name>
<reference evidence="3 4" key="1">
    <citation type="submission" date="2014-03" db="EMBL/GenBank/DDBJ databases">
        <title>Draft Genome Sequences of Four Burkholderia Strains.</title>
        <authorList>
            <person name="Liu X.Y."/>
            <person name="Li C.X."/>
            <person name="Xu J.H."/>
        </authorList>
    </citation>
    <scope>NUCLEOTIDE SEQUENCE [LARGE SCALE GENOMIC DNA]</scope>
    <source>
        <strain evidence="3 4">DSM 50014</strain>
    </source>
</reference>
<keyword evidence="4" id="KW-1185">Reference proteome</keyword>
<dbReference type="Pfam" id="PF05899">
    <property type="entry name" value="Cupin_3"/>
    <property type="match status" value="1"/>
</dbReference>
<dbReference type="Proteomes" id="UP000027466">
    <property type="component" value="Unassembled WGS sequence"/>
</dbReference>
<dbReference type="Gene3D" id="2.60.120.10">
    <property type="entry name" value="Jelly Rolls"/>
    <property type="match status" value="1"/>
</dbReference>
<dbReference type="InterPro" id="IPR008579">
    <property type="entry name" value="UGlyAH_Cupin_dom"/>
</dbReference>
<sequence>MNRKVLTIMVCCALAPALGSAETIRPVKDSKGELAGAMFSRPDAVKEKKDGNATTDVVTFTSSDSAFQTGMFRSGPAHEEVKGPDGFPYTEFLYFISGGMTLTSADGSVMVVHAGEAVTLPKGWTGTVDTKGYTKLYATYTPADIKK</sequence>
<protein>
    <submittedName>
        <fullName evidence="3">Cupin</fullName>
    </submittedName>
</protein>
<proteinExistence type="predicted"/>
<organism evidence="3 4">
    <name type="scientific">Caballeronia glathei</name>
    <dbReference type="NCBI Taxonomy" id="60547"/>
    <lineage>
        <taxon>Bacteria</taxon>
        <taxon>Pseudomonadati</taxon>
        <taxon>Pseudomonadota</taxon>
        <taxon>Betaproteobacteria</taxon>
        <taxon>Burkholderiales</taxon>
        <taxon>Burkholderiaceae</taxon>
        <taxon>Caballeronia</taxon>
    </lineage>
</organism>
<dbReference type="InterPro" id="IPR014710">
    <property type="entry name" value="RmlC-like_jellyroll"/>
</dbReference>
<keyword evidence="1" id="KW-0732">Signal</keyword>
<feature type="chain" id="PRO_5007372250" evidence="1">
    <location>
        <begin position="22"/>
        <end position="147"/>
    </location>
</feature>
<evidence type="ECO:0000256" key="1">
    <source>
        <dbReference type="SAM" id="SignalP"/>
    </source>
</evidence>
<gene>
    <name evidence="3" type="ORF">BG61_11195</name>
</gene>
<dbReference type="SUPFAM" id="SSF51182">
    <property type="entry name" value="RmlC-like cupins"/>
    <property type="match status" value="1"/>
</dbReference>